<sequence>MIQDSGFRDLGLSAKEMKLQFLDLCGCKFISDPSLILICQNSPLLEYLNLTWCLSITDRAIVEGVAKFLSKLNLLSVYGLLEITDASFDALEQSPLKWTLETLDVNGCKEMSRGAAEEVRAAFPRVKTTIFHS</sequence>
<proteinExistence type="predicted"/>
<dbReference type="InterPro" id="IPR032675">
    <property type="entry name" value="LRR_dom_sf"/>
</dbReference>
<evidence type="ECO:0000313" key="2">
    <source>
        <dbReference type="EMBL" id="CAE0230148.1"/>
    </source>
</evidence>
<organism evidence="2">
    <name type="scientific">Strombidium rassoulzadegani</name>
    <dbReference type="NCBI Taxonomy" id="1082188"/>
    <lineage>
        <taxon>Eukaryota</taxon>
        <taxon>Sar</taxon>
        <taxon>Alveolata</taxon>
        <taxon>Ciliophora</taxon>
        <taxon>Intramacronucleata</taxon>
        <taxon>Spirotrichea</taxon>
        <taxon>Oligotrichia</taxon>
        <taxon>Strombidiidae</taxon>
        <taxon>Strombidium</taxon>
    </lineage>
</organism>
<feature type="domain" description="F-box/LRR-repeat protein 15-like leucin rich repeat" evidence="1">
    <location>
        <begin position="2"/>
        <end position="119"/>
    </location>
</feature>
<protein>
    <recommendedName>
        <fullName evidence="1">F-box/LRR-repeat protein 15-like leucin rich repeat domain-containing protein</fullName>
    </recommendedName>
</protein>
<dbReference type="InterPro" id="IPR057207">
    <property type="entry name" value="FBXL15_LRR"/>
</dbReference>
<dbReference type="Pfam" id="PF25372">
    <property type="entry name" value="DUF7885"/>
    <property type="match status" value="1"/>
</dbReference>
<evidence type="ECO:0000259" key="1">
    <source>
        <dbReference type="Pfam" id="PF25372"/>
    </source>
</evidence>
<dbReference type="PANTHER" id="PTHR13318:SF95">
    <property type="entry name" value="F-BOX PROTEIN YLR352W"/>
    <property type="match status" value="1"/>
</dbReference>
<dbReference type="EMBL" id="HBIA01003697">
    <property type="protein sequence ID" value="CAE0230148.1"/>
    <property type="molecule type" value="Transcribed_RNA"/>
</dbReference>
<dbReference type="SMART" id="SM00367">
    <property type="entry name" value="LRR_CC"/>
    <property type="match status" value="3"/>
</dbReference>
<dbReference type="SUPFAM" id="SSF52047">
    <property type="entry name" value="RNI-like"/>
    <property type="match status" value="1"/>
</dbReference>
<dbReference type="InterPro" id="IPR006553">
    <property type="entry name" value="Leu-rich_rpt_Cys-con_subtyp"/>
</dbReference>
<dbReference type="GO" id="GO:0019005">
    <property type="term" value="C:SCF ubiquitin ligase complex"/>
    <property type="evidence" value="ECO:0007669"/>
    <property type="project" value="TreeGrafter"/>
</dbReference>
<gene>
    <name evidence="2" type="ORF">SRAS04492_LOCUS1935</name>
</gene>
<dbReference type="GO" id="GO:0031146">
    <property type="term" value="P:SCF-dependent proteasomal ubiquitin-dependent protein catabolic process"/>
    <property type="evidence" value="ECO:0007669"/>
    <property type="project" value="TreeGrafter"/>
</dbReference>
<dbReference type="AlphaFoldDB" id="A0A7S3CJI8"/>
<dbReference type="Gene3D" id="3.80.10.10">
    <property type="entry name" value="Ribonuclease Inhibitor"/>
    <property type="match status" value="1"/>
</dbReference>
<name>A0A7S3CJI8_9SPIT</name>
<dbReference type="PANTHER" id="PTHR13318">
    <property type="entry name" value="PARTNER OF PAIRED, ISOFORM B-RELATED"/>
    <property type="match status" value="1"/>
</dbReference>
<accession>A0A7S3CJI8</accession>
<reference evidence="2" key="1">
    <citation type="submission" date="2021-01" db="EMBL/GenBank/DDBJ databases">
        <authorList>
            <person name="Corre E."/>
            <person name="Pelletier E."/>
            <person name="Niang G."/>
            <person name="Scheremetjew M."/>
            <person name="Finn R."/>
            <person name="Kale V."/>
            <person name="Holt S."/>
            <person name="Cochrane G."/>
            <person name="Meng A."/>
            <person name="Brown T."/>
            <person name="Cohen L."/>
        </authorList>
    </citation>
    <scope>NUCLEOTIDE SEQUENCE</scope>
    <source>
        <strain evidence="2">Ras09</strain>
    </source>
</reference>